<evidence type="ECO:0000256" key="8">
    <source>
        <dbReference type="ARBA" id="ARBA00023014"/>
    </source>
</evidence>
<protein>
    <recommendedName>
        <fullName evidence="10">Apple domain-containing protein</fullName>
    </recommendedName>
</protein>
<evidence type="ECO:0000313" key="11">
    <source>
        <dbReference type="EMBL" id="TKA81618.1"/>
    </source>
</evidence>
<dbReference type="STRING" id="329884.A0A4U0XZZ0"/>
<feature type="binding site" evidence="9">
    <location>
        <begin position="15"/>
        <end position="22"/>
    </location>
    <ligand>
        <name>ATP</name>
        <dbReference type="ChEBI" id="CHEBI:30616"/>
    </ligand>
</feature>
<dbReference type="PANTHER" id="PTHR23264:SF19">
    <property type="entry name" value="CYTOSOLIC FE-S CLUSTER ASSEMBLY FACTOR NUBP2"/>
    <property type="match status" value="1"/>
</dbReference>
<dbReference type="Gene3D" id="3.40.50.300">
    <property type="entry name" value="P-loop containing nucleotide triphosphate hydrolases"/>
    <property type="match status" value="1"/>
</dbReference>
<dbReference type="GO" id="GO:0005524">
    <property type="term" value="F:ATP binding"/>
    <property type="evidence" value="ECO:0007669"/>
    <property type="project" value="UniProtKB-KW"/>
</dbReference>
<keyword evidence="3 9" id="KW-0963">Cytoplasm</keyword>
<dbReference type="HAMAP" id="MF_03039">
    <property type="entry name" value="NUBP2"/>
    <property type="match status" value="1"/>
</dbReference>
<evidence type="ECO:0000256" key="5">
    <source>
        <dbReference type="ARBA" id="ARBA00022741"/>
    </source>
</evidence>
<comment type="caution">
    <text evidence="11">The sequence shown here is derived from an EMBL/GenBank/DDBJ whole genome shotgun (WGS) entry which is preliminary data.</text>
</comment>
<dbReference type="GO" id="GO:0016226">
    <property type="term" value="P:iron-sulfur cluster assembly"/>
    <property type="evidence" value="ECO:0007669"/>
    <property type="project" value="UniProtKB-UniRule"/>
</dbReference>
<dbReference type="FunFam" id="3.40.50.300:FF:001300">
    <property type="entry name" value="Cytosolic Fe-S cluster assembly factor CFD1"/>
    <property type="match status" value="1"/>
</dbReference>
<evidence type="ECO:0000259" key="10">
    <source>
        <dbReference type="Pfam" id="PF00024"/>
    </source>
</evidence>
<dbReference type="InterPro" id="IPR028600">
    <property type="entry name" value="NUBP2/Cfd1_eukaryotes"/>
</dbReference>
<keyword evidence="7 9" id="KW-0408">Iron</keyword>
<organism evidence="11 12">
    <name type="scientific">Friedmanniomyces simplex</name>
    <dbReference type="NCBI Taxonomy" id="329884"/>
    <lineage>
        <taxon>Eukaryota</taxon>
        <taxon>Fungi</taxon>
        <taxon>Dikarya</taxon>
        <taxon>Ascomycota</taxon>
        <taxon>Pezizomycotina</taxon>
        <taxon>Dothideomycetes</taxon>
        <taxon>Dothideomycetidae</taxon>
        <taxon>Mycosphaerellales</taxon>
        <taxon>Teratosphaeriaceae</taxon>
        <taxon>Friedmanniomyces</taxon>
    </lineage>
</organism>
<dbReference type="EMBL" id="NAJQ01000048">
    <property type="protein sequence ID" value="TKA81618.1"/>
    <property type="molecule type" value="Genomic_DNA"/>
</dbReference>
<proteinExistence type="inferred from homology"/>
<dbReference type="AlphaFoldDB" id="A0A4U0XZZ0"/>
<dbReference type="GO" id="GO:0046872">
    <property type="term" value="F:metal ion binding"/>
    <property type="evidence" value="ECO:0007669"/>
    <property type="project" value="UniProtKB-KW"/>
</dbReference>
<keyword evidence="4 9" id="KW-0479">Metal-binding</keyword>
<gene>
    <name evidence="11" type="ORF">B0A55_03552</name>
</gene>
<evidence type="ECO:0000256" key="6">
    <source>
        <dbReference type="ARBA" id="ARBA00022840"/>
    </source>
</evidence>
<dbReference type="InterPro" id="IPR003609">
    <property type="entry name" value="Pan_app"/>
</dbReference>
<evidence type="ECO:0000256" key="1">
    <source>
        <dbReference type="ARBA" id="ARBA00004496"/>
    </source>
</evidence>
<dbReference type="PANTHER" id="PTHR23264">
    <property type="entry name" value="NUCLEOTIDE-BINDING PROTEIN NBP35 YEAST -RELATED"/>
    <property type="match status" value="1"/>
</dbReference>
<evidence type="ECO:0000256" key="2">
    <source>
        <dbReference type="ARBA" id="ARBA00022485"/>
    </source>
</evidence>
<dbReference type="CDD" id="cd02037">
    <property type="entry name" value="Mrp_NBP35"/>
    <property type="match status" value="1"/>
</dbReference>
<feature type="domain" description="Apple" evidence="10">
    <location>
        <begin position="652"/>
        <end position="701"/>
    </location>
</feature>
<name>A0A4U0XZZ0_9PEZI</name>
<feature type="binding site" evidence="9">
    <location>
        <position position="225"/>
    </location>
    <ligand>
        <name>[4Fe-4S] cluster</name>
        <dbReference type="ChEBI" id="CHEBI:49883"/>
        <note>ligand shared between dimeric partners</note>
    </ligand>
</feature>
<sequence>MSLKDVNHIVLVLSGKGGVGKSSVTTQLALTLSLQGHSVGVLDVDLTGPSIPRFFGIESEKVRQAPGGWVPVPVHEARRASGAQNGNGHVNGNGWAAATNGPAKGHGSLHCMSLGFLLGNRGDAVVWRGPKKTAMVRQFLSDVHWGSLDYLLIDTPPGTSDEHISLVETLLKEATPEQMAGAVIVTTPQAISISDVKKEINFCRKTGVKILGVIENMAGFVCPNCSECTNVFSKGGGQVMAQEFDVPFMGSLPIDPMFIRLIEEGKRPVYPEGTVIDGQAMQTNGHADSEEAEKAGLLVEKGTYNSQLSVKSAIDQCDDIIAVSYFNHTSGILATRQSPGQSELDVEHTKRFINKCHTYRQSRQYQLDLELTECINDGCHISTRVPVFSCPDDDGLNYVSPSGNAYQIECNVDEVGYDTSSLVKADLEQCVNSCLHVGCLGVSWVQATQTCYYKSATGQGVADQNFDSAVPINLTCPDADGSQYIDNKGNAYEVMCDTSFPAAIATDMTSQPGNTVQDCSNTCSNVTSCDVSTFSNGMCTYMNSQGSSSVSDTFGSSSTVLSASGSTALGNSTVSYSASPSSFAYITQQSLSATSSISFSLLASSSGSAGGSATIPSPPLATSTTLACNGTQQAYDYVDSSTGNLYTVQCNTTYSGGVYATTQQQNMAACINQCSNDPQCEAAGYDSSTGNCYEYNAEVPSSGAYSPSVQFAQRKVRAVVQNGVTMSYPVTTVFTSNA</sequence>
<evidence type="ECO:0000256" key="3">
    <source>
        <dbReference type="ARBA" id="ARBA00022490"/>
    </source>
</evidence>
<accession>A0A4U0XZZ0</accession>
<evidence type="ECO:0000256" key="4">
    <source>
        <dbReference type="ARBA" id="ARBA00022723"/>
    </source>
</evidence>
<dbReference type="OrthoDB" id="3900342at2759"/>
<comment type="subcellular location">
    <subcellularLocation>
        <location evidence="1 9">Cytoplasm</location>
    </subcellularLocation>
</comment>
<dbReference type="GO" id="GO:0140663">
    <property type="term" value="F:ATP-dependent FeS chaperone activity"/>
    <property type="evidence" value="ECO:0007669"/>
    <property type="project" value="InterPro"/>
</dbReference>
<keyword evidence="5 9" id="KW-0547">Nucleotide-binding</keyword>
<dbReference type="Proteomes" id="UP000309340">
    <property type="component" value="Unassembled WGS sequence"/>
</dbReference>
<dbReference type="GO" id="GO:0051539">
    <property type="term" value="F:4 iron, 4 sulfur cluster binding"/>
    <property type="evidence" value="ECO:0007669"/>
    <property type="project" value="UniProtKB-UniRule"/>
</dbReference>
<dbReference type="InterPro" id="IPR019591">
    <property type="entry name" value="Mrp/NBP35_ATP-bd"/>
</dbReference>
<keyword evidence="12" id="KW-1185">Reference proteome</keyword>
<keyword evidence="2 9" id="KW-0004">4Fe-4S</keyword>
<evidence type="ECO:0000256" key="9">
    <source>
        <dbReference type="HAMAP-Rule" id="MF_03039"/>
    </source>
</evidence>
<reference evidence="11 12" key="1">
    <citation type="submission" date="2017-03" db="EMBL/GenBank/DDBJ databases">
        <title>Genomes of endolithic fungi from Antarctica.</title>
        <authorList>
            <person name="Coleine C."/>
            <person name="Masonjones S."/>
            <person name="Stajich J.E."/>
        </authorList>
    </citation>
    <scope>NUCLEOTIDE SEQUENCE [LARGE SCALE GENOMIC DNA]</scope>
    <source>
        <strain evidence="11 12">CCFEE 5184</strain>
    </source>
</reference>
<feature type="binding site" evidence="9">
    <location>
        <position position="222"/>
    </location>
    <ligand>
        <name>[4Fe-4S] cluster</name>
        <dbReference type="ChEBI" id="CHEBI:49883"/>
        <note>ligand shared between dimeric partners</note>
    </ligand>
</feature>
<dbReference type="GO" id="GO:0005829">
    <property type="term" value="C:cytosol"/>
    <property type="evidence" value="ECO:0007669"/>
    <property type="project" value="TreeGrafter"/>
</dbReference>
<dbReference type="Pfam" id="PF00024">
    <property type="entry name" value="PAN_1"/>
    <property type="match status" value="1"/>
</dbReference>
<dbReference type="Pfam" id="PF10609">
    <property type="entry name" value="ParA"/>
    <property type="match status" value="2"/>
</dbReference>
<dbReference type="Gene3D" id="3.50.4.10">
    <property type="entry name" value="Hepatocyte Growth Factor"/>
    <property type="match status" value="1"/>
</dbReference>
<dbReference type="HAMAP" id="MF_02040">
    <property type="entry name" value="Mrp_NBP35"/>
    <property type="match status" value="1"/>
</dbReference>
<comment type="function">
    <text evidence="9">Component of the cytosolic iron-sulfur (Fe/S) protein assembly (CIA) machinery. Required for maturation of extramitochondrial Fe-S proteins. The NBP35-CFD1 heterotetramer forms a Fe-S scaffold complex, mediating the de novo assembly of an Fe-S cluster and its transfer to target apoproteins.</text>
</comment>
<dbReference type="InterPro" id="IPR033756">
    <property type="entry name" value="YlxH/NBP35"/>
</dbReference>
<dbReference type="InterPro" id="IPR027417">
    <property type="entry name" value="P-loop_NTPase"/>
</dbReference>
<evidence type="ECO:0000256" key="7">
    <source>
        <dbReference type="ARBA" id="ARBA00023004"/>
    </source>
</evidence>
<comment type="similarity">
    <text evidence="9">Belongs to the Mrp/NBP35 ATP-binding proteins family. NUBP2/CFD1 subfamily.</text>
</comment>
<dbReference type="SUPFAM" id="SSF52540">
    <property type="entry name" value="P-loop containing nucleoside triphosphate hydrolases"/>
    <property type="match status" value="1"/>
</dbReference>
<keyword evidence="8 9" id="KW-0411">Iron-sulfur</keyword>
<evidence type="ECO:0000313" key="12">
    <source>
        <dbReference type="Proteomes" id="UP000309340"/>
    </source>
</evidence>
<dbReference type="PROSITE" id="PS01215">
    <property type="entry name" value="MRP"/>
    <property type="match status" value="1"/>
</dbReference>
<keyword evidence="6 9" id="KW-0067">ATP-binding</keyword>
<dbReference type="InterPro" id="IPR000808">
    <property type="entry name" value="Mrp-like_CS"/>
</dbReference>